<keyword evidence="4" id="KW-0507">mRNA processing</keyword>
<keyword evidence="11" id="KW-0693">Viral RNA replication</keyword>
<keyword evidence="13" id="KW-0511">Multifunctional enzyme</keyword>
<evidence type="ECO:0000256" key="9">
    <source>
        <dbReference type="ARBA" id="ARBA00022840"/>
    </source>
</evidence>
<keyword evidence="10" id="KW-0946">Virion</keyword>
<evidence type="ECO:0000256" key="20">
    <source>
        <dbReference type="ARBA" id="ARBA00048548"/>
    </source>
</evidence>
<comment type="catalytic activity">
    <reaction evidence="18">
        <text>a 5'-end (5'-triphosphoguanosine)-adenylyl-adenylyl-cytidylyl-adenosine in mRNA + S-adenosyl-L-methionine = a 5'-end (5'-triphosphoguanosine)-(2'-O-methyladenylyl)-adenylyl-cytidylyl-adenosine in mRNA + S-adenosyl-L-homocysteine + H(+)</text>
        <dbReference type="Rhea" id="RHEA:65380"/>
        <dbReference type="Rhea" id="RHEA-COMP:16797"/>
        <dbReference type="Rhea" id="RHEA-COMP:16801"/>
        <dbReference type="ChEBI" id="CHEBI:15378"/>
        <dbReference type="ChEBI" id="CHEBI:57856"/>
        <dbReference type="ChEBI" id="CHEBI:59789"/>
        <dbReference type="ChEBI" id="CHEBI:156482"/>
        <dbReference type="ChEBI" id="CHEBI:156484"/>
    </reaction>
</comment>
<evidence type="ECO:0000256" key="10">
    <source>
        <dbReference type="ARBA" id="ARBA00022844"/>
    </source>
</evidence>
<evidence type="ECO:0000259" key="21">
    <source>
        <dbReference type="PROSITE" id="PS50526"/>
    </source>
</evidence>
<dbReference type="GO" id="GO:0044423">
    <property type="term" value="C:virion component"/>
    <property type="evidence" value="ECO:0007669"/>
    <property type="project" value="UniProtKB-KW"/>
</dbReference>
<keyword evidence="12" id="KW-0506">mRNA capping</keyword>
<keyword evidence="8" id="KW-0547">Nucleotide-binding</keyword>
<keyword evidence="3" id="KW-0696">RNA-directed RNA polymerase</keyword>
<evidence type="ECO:0000256" key="11">
    <source>
        <dbReference type="ARBA" id="ARBA00022953"/>
    </source>
</evidence>
<comment type="catalytic activity">
    <reaction evidence="15">
        <text>a 5'-end (5'-triphosphoguanosine)-(2'-O-methyladenylyl)-adenylyl-cytidylyl-adenosine in mRNA + S-adenosyl-L-methionine = a 5'-end (N(7)-methyl 5'-triphosphoguanosine)-(2'-O-methyladenylyl)-adenylyl-cytidylyl-adenosine in mRNA + S-adenosyl-L-homocysteine</text>
        <dbReference type="Rhea" id="RHEA:65440"/>
        <dbReference type="Rhea" id="RHEA-COMP:16798"/>
        <dbReference type="Rhea" id="RHEA-COMP:16801"/>
        <dbReference type="ChEBI" id="CHEBI:57856"/>
        <dbReference type="ChEBI" id="CHEBI:59789"/>
        <dbReference type="ChEBI" id="CHEBI:156482"/>
        <dbReference type="ChEBI" id="CHEBI:156483"/>
    </reaction>
</comment>
<evidence type="ECO:0000256" key="17">
    <source>
        <dbReference type="ARBA" id="ARBA00031012"/>
    </source>
</evidence>
<reference evidence="22" key="1">
    <citation type="journal article" date="2018" name="Nature">
        <title>The evolutionary history of vertebrate RNA viruses.</title>
        <authorList>
            <person name="Shi M."/>
            <person name="Lin X.D."/>
            <person name="Chen X."/>
            <person name="Tian J.H."/>
            <person name="Chen L.J."/>
            <person name="Li K."/>
            <person name="Wang W."/>
            <person name="Eden J.S."/>
            <person name="Shen J.J."/>
            <person name="Liu L."/>
            <person name="Holmes E.C."/>
            <person name="Zhang Y.Z."/>
        </authorList>
    </citation>
    <scope>NUCLEOTIDE SEQUENCE</scope>
    <source>
        <strain evidence="22">LPSC27055</strain>
    </source>
</reference>
<proteinExistence type="predicted"/>
<comment type="catalytic activity">
    <reaction evidence="14">
        <text>a 5'-end triphospho-adenylyl-adenylyl-cytidylyl-adenosine in mRNA + GDP + H(+) = a 5'-end (5'-triphosphoguanosine)-adenylyl-adenylyl-cytidylyl-adenosine in mRNA + diphosphate</text>
        <dbReference type="Rhea" id="RHEA:65436"/>
        <dbReference type="Rhea" id="RHEA-COMP:16797"/>
        <dbReference type="Rhea" id="RHEA-COMP:16799"/>
        <dbReference type="ChEBI" id="CHEBI:15378"/>
        <dbReference type="ChEBI" id="CHEBI:33019"/>
        <dbReference type="ChEBI" id="CHEBI:58189"/>
        <dbReference type="ChEBI" id="CHEBI:156484"/>
        <dbReference type="ChEBI" id="CHEBI:156503"/>
        <dbReference type="EC" id="2.7.7.88"/>
    </reaction>
</comment>
<dbReference type="EMBL" id="MG600009">
    <property type="protein sequence ID" value="AVM87272.1"/>
    <property type="molecule type" value="Genomic_RNA"/>
</dbReference>
<dbReference type="InterPro" id="IPR014023">
    <property type="entry name" value="Mononeg_RNA_pol_cat"/>
</dbReference>
<evidence type="ECO:0000256" key="18">
    <source>
        <dbReference type="ARBA" id="ARBA00047332"/>
    </source>
</evidence>
<dbReference type="PROSITE" id="PS50526">
    <property type="entry name" value="RDRP_SSRNA_NEG_NONSEG"/>
    <property type="match status" value="1"/>
</dbReference>
<dbReference type="InterPro" id="IPR026890">
    <property type="entry name" value="Mononeg_mRNAcap"/>
</dbReference>
<protein>
    <recommendedName>
        <fullName evidence="2">RNA-directed RNA polymerase</fullName>
        <ecNumber evidence="2">2.7.7.48</ecNumber>
    </recommendedName>
    <alternativeName>
        <fullName evidence="17">Replicase</fullName>
    </alternativeName>
    <alternativeName>
        <fullName evidence="16">Transcriptase</fullName>
    </alternativeName>
</protein>
<dbReference type="GeneID" id="80535564"/>
<dbReference type="Proteomes" id="UP000677084">
    <property type="component" value="Segment"/>
</dbReference>
<evidence type="ECO:0000256" key="8">
    <source>
        <dbReference type="ARBA" id="ARBA00022741"/>
    </source>
</evidence>
<dbReference type="GO" id="GO:0005524">
    <property type="term" value="F:ATP binding"/>
    <property type="evidence" value="ECO:0007669"/>
    <property type="project" value="UniProtKB-KW"/>
</dbReference>
<name>A0A2P1GMQ7_9VIRU</name>
<dbReference type="GO" id="GO:0004482">
    <property type="term" value="F:mRNA 5'-cap (guanine-N7-)-methyltransferase activity"/>
    <property type="evidence" value="ECO:0007669"/>
    <property type="project" value="InterPro"/>
</dbReference>
<dbReference type="EC" id="2.7.7.48" evidence="2"/>
<evidence type="ECO:0000256" key="1">
    <source>
        <dbReference type="ARBA" id="ARBA00004328"/>
    </source>
</evidence>
<keyword evidence="5" id="KW-0808">Transferase</keyword>
<evidence type="ECO:0000256" key="14">
    <source>
        <dbReference type="ARBA" id="ARBA00024494"/>
    </source>
</evidence>
<evidence type="ECO:0000256" key="7">
    <source>
        <dbReference type="ARBA" id="ARBA00022695"/>
    </source>
</evidence>
<organism evidence="22">
    <name type="scientific">Guangdong red-banded snake chuvirus-like virus</name>
    <dbReference type="NCBI Taxonomy" id="2116490"/>
    <lineage>
        <taxon>Viruses</taxon>
        <taxon>Riboviria</taxon>
        <taxon>Orthornavirae</taxon>
        <taxon>Negarnaviricota</taxon>
        <taxon>Haploviricotina</taxon>
        <taxon>Monjiviricetes</taxon>
        <taxon>Jingchuvirales</taxon>
        <taxon>Chuviridae</taxon>
        <taxon>Piscichuvirus</taxon>
        <taxon>Piscichuvirus lycodontis</taxon>
    </lineage>
</organism>
<evidence type="ECO:0000256" key="19">
    <source>
        <dbReference type="ARBA" id="ARBA00047370"/>
    </source>
</evidence>
<evidence type="ECO:0000313" key="22">
    <source>
        <dbReference type="EMBL" id="AVM87272.1"/>
    </source>
</evidence>
<sequence length="2140" mass="245617">MFSQTFFRIAMQTPDTLVNTRKLDVALRLTDVALLKEDLLLQRPTLRSRCLTIHHTPDELLRSTTSSSLLPLILSDILNTPEHNNTSRGNILPQVFKLVNENMEVQHYHLSSSMFLNSDEYTHKHFRTWIQKCGSIPDIIQRLFIWEHELGEAVERHGSLQYRLRDKRIRNSDKSLKNLTTHRCNDIDLTMAWSKTVILFIYKKNYWLLPAEYLLLLHNKICDFISSILLIQAAEGSCYEEGALSIVLELVDELSGLAYRYRKFFDIVKALEGIVIGEVLMTEESWKNTDLITSISSELETIGYIYNGSRLQEIIQSASTPLKHELAGLAKLCGHPFIDLPETAEAAKTRARIQPSVNYFAIQTTRNMAVESFIRNYIARHGKWPPVTIEADAPLYLRESNNLNRDPKSAFIIRRFGLGSHDDYVYVELGRVIELDKLEHYSQYLKDKALSVLRNTAEGYYINHTVERLEWKETRLLLVHMLHSEEELDVRNYLKQYCDSEMNMEDILNYLTIKLVPKEKELKEIGRPFGCKTYMDRFRSCLQEENVKHFLDLYSTDQSMTLDNLGLIKRLYSFRTLNKTYKNWRVLYINFDVSGWCANFRHETVEPIGTDVLDRVFGTSSLFGKTQRAYEKGFFYIPDSQGTYHWEGQDGGIEGLNQYTWMTVYIPQMRFALEAFKMHFFVMAYGDDYKAALLIPPEEKNIDIEELKKKIVTSVADTARIEFGQKMKYFDSYGSEVYISFCKNASVSAVGMPQGIRKIQKCYGSTNAFLPTLDDYVASAFSNAHSAACAMTNTYPAYRVSLTWLYYHLKTHMNYCDLTDTELHATALTPSCVGGLPILFLANFHTRAENDHLPFYLDLIKFLKTYNPQLAGALSQGLTFELLGIHEIEALLRDPYSLPVKKPQLPSGVLRRELLPALKPIIRNQEILTLIEASDEEWTRNVISCLTSGDILYPRVFSSIYSCTPKAMMEEMMKRFETSASVKEILVMRQGVRRTTQVLRRVLKAEIALQEWRSKRVKLTGYGEYWRDMECPAQYADYLRGLWGKPVSGVTMPPMTHLIILVDSYMGAIDPHARMNHFTYHLLNSNPVIKHYPSQHWELGDASPFLGHKTRLGSELPQIKIIEDNPFLSKIKTLLDIVTWVDKGGVDAVGNPYRSNLVDLILVIISLYYKGDPTDLLALGAKRKSGTMKHHWRSPHYSEHIMPNTLYNTYTWVVGESNTHRHLRGSVDHYSLNFLQVFCHVVHLLQLSLEVTKQNPKIVDTWAVTRDCPFCLTPIVEPPILVDKNRIPTVQSHPVDTLEITYYSRSILGAAATQLHARPLKQNLNMNSLPVDMAVMGVIQRLSEQTHIRANQMADRVGLLHKTYHDIQLMETWLPGGFGVTVREREIRHSPRRILCECVLQIIYSHIIQMGPRHQAQTMMARLFLENPKDLPWVSLVEMIHQAGRLTELILECKIMTGILPPVCYQNPLSAARYLGDAALLSDTESLFPFRFAWLSYYEDEEKERYLLRITRIIKRRIIWKVLRPQIVALLRVDKSPDHHIDLLLACLLLASAPTVPVQVVELALKDTKDNLVVLSPVQVEHVTLDDIRDSLDDPESIATEVMTMVKRLNRYPTISRGNIEEQYDDHYDGAYEHIMGELERMGKCRILDATLADCINTIREQTPEQVPYRSDKGTSLGGISFLPGTPNFSPSHHVKIINERSPVVELMKLPEINYLVPELVNVLSPHHLYRPYSRGISTTNKLLEIFAYSHIDTKSLTNINCMCLGEGFGGMLDTIATLGRNSHFVYNTLPPSDRYDTLPGIALQTLNTRGHTLDESLVNTSVYDLSQPETAYALCTNDKWLYHLFTNDAEANWCDTHNYGNLLKNVGTIFLTKRSPTGILICKIMLDALRVTGEFISRICHYCNYVHIVKLDSSPPGGECYVIAHGVSRVYDGLESHSLLNPVVGRRLTVLAENLKKKYISMWPPRDTTLSFQKPQIFKYFSQFKRCFPAGWQHRIMGRHGIPIKLTDNDWSTSRALSSGVYRELRKSLHVITCLYKDLEDTVTAAGVTNAAMRLLLMSSLTHYFNTVLIHNHREITHSQIRRDYTQALEITRPRVTIDDRADKYHNQIIINGIECSPWGHWLEGLACVMIYLGWTWTQ</sequence>
<comment type="subcellular location">
    <subcellularLocation>
        <location evidence="1">Virion</location>
    </subcellularLocation>
</comment>
<accession>A0A2P1GMQ7</accession>
<evidence type="ECO:0000256" key="6">
    <source>
        <dbReference type="ARBA" id="ARBA00022691"/>
    </source>
</evidence>
<keyword evidence="23" id="KW-1185">Reference proteome</keyword>
<evidence type="ECO:0000256" key="4">
    <source>
        <dbReference type="ARBA" id="ARBA00022664"/>
    </source>
</evidence>
<keyword evidence="9" id="KW-0067">ATP-binding</keyword>
<dbReference type="GO" id="GO:0003968">
    <property type="term" value="F:RNA-directed RNA polymerase activity"/>
    <property type="evidence" value="ECO:0007669"/>
    <property type="project" value="UniProtKB-KW"/>
</dbReference>
<comment type="catalytic activity">
    <reaction evidence="19">
        <text>a 5'-end (5'-triphosphoguanosine)-adenylyl-adenylyl-cytidylyl-adenosine in mRNA + 2 S-adenosyl-L-methionine = a 5'-end (N(7)-methyl 5'-triphosphoguanosine)-(2'-O-methyladenylyl)-adenylyl-cytidylyl-adenosine in mRNA + 2 S-adenosyl-L-homocysteine + H(+)</text>
        <dbReference type="Rhea" id="RHEA:65376"/>
        <dbReference type="Rhea" id="RHEA-COMP:16797"/>
        <dbReference type="Rhea" id="RHEA-COMP:16798"/>
        <dbReference type="ChEBI" id="CHEBI:15378"/>
        <dbReference type="ChEBI" id="CHEBI:57856"/>
        <dbReference type="ChEBI" id="CHEBI:59789"/>
        <dbReference type="ChEBI" id="CHEBI:156483"/>
        <dbReference type="ChEBI" id="CHEBI:156484"/>
        <dbReference type="EC" id="2.1.1.375"/>
    </reaction>
</comment>
<evidence type="ECO:0000256" key="16">
    <source>
        <dbReference type="ARBA" id="ARBA00030436"/>
    </source>
</evidence>
<evidence type="ECO:0000256" key="2">
    <source>
        <dbReference type="ARBA" id="ARBA00012494"/>
    </source>
</evidence>
<dbReference type="Pfam" id="PF00946">
    <property type="entry name" value="Mononeg_RNA_pol"/>
    <property type="match status" value="1"/>
</dbReference>
<evidence type="ECO:0000313" key="23">
    <source>
        <dbReference type="Proteomes" id="UP000677084"/>
    </source>
</evidence>
<dbReference type="KEGG" id="vg:80535564"/>
<evidence type="ECO:0000256" key="5">
    <source>
        <dbReference type="ARBA" id="ARBA00022679"/>
    </source>
</evidence>
<dbReference type="RefSeq" id="YP_010797600.1">
    <property type="nucleotide sequence ID" value="NC_076215.1"/>
</dbReference>
<keyword evidence="7" id="KW-0548">Nucleotidyltransferase</keyword>
<keyword evidence="6" id="KW-0949">S-adenosyl-L-methionine</keyword>
<evidence type="ECO:0000256" key="13">
    <source>
        <dbReference type="ARBA" id="ARBA00023268"/>
    </source>
</evidence>
<evidence type="ECO:0000256" key="15">
    <source>
        <dbReference type="ARBA" id="ARBA00024499"/>
    </source>
</evidence>
<feature type="domain" description="RdRp catalytic" evidence="21">
    <location>
        <begin position="585"/>
        <end position="749"/>
    </location>
</feature>
<dbReference type="Pfam" id="PF14318">
    <property type="entry name" value="Mononeg_mRNAcap"/>
    <property type="match status" value="1"/>
</dbReference>
<evidence type="ECO:0000256" key="3">
    <source>
        <dbReference type="ARBA" id="ARBA00022484"/>
    </source>
</evidence>
<evidence type="ECO:0000256" key="12">
    <source>
        <dbReference type="ARBA" id="ARBA00023042"/>
    </source>
</evidence>
<comment type="catalytic activity">
    <reaction evidence="20">
        <text>GTP + H2O = GDP + phosphate + H(+)</text>
        <dbReference type="Rhea" id="RHEA:19669"/>
        <dbReference type="ChEBI" id="CHEBI:15377"/>
        <dbReference type="ChEBI" id="CHEBI:15378"/>
        <dbReference type="ChEBI" id="CHEBI:37565"/>
        <dbReference type="ChEBI" id="CHEBI:43474"/>
        <dbReference type="ChEBI" id="CHEBI:58189"/>
    </reaction>
</comment>